<dbReference type="AlphaFoldDB" id="A0A4Y6U9C4"/>
<evidence type="ECO:0000313" key="1">
    <source>
        <dbReference type="EMBL" id="QDH14059.1"/>
    </source>
</evidence>
<sequence length="71" mass="7507">MIYKTQQSQLLDEILWMVFGSSSDAMLASVYNANPGLADYGPILPGGLAITLPDGLGAAPPATNQAVRLWD</sequence>
<organism evidence="1 2">
    <name type="scientific">Formicincola oecophyllae</name>
    <dbReference type="NCBI Taxonomy" id="2558361"/>
    <lineage>
        <taxon>Bacteria</taxon>
        <taxon>Pseudomonadati</taxon>
        <taxon>Pseudomonadota</taxon>
        <taxon>Alphaproteobacteria</taxon>
        <taxon>Acetobacterales</taxon>
        <taxon>Acetobacteraceae</taxon>
        <taxon>Formicincola</taxon>
    </lineage>
</organism>
<dbReference type="KEGG" id="swf:E3E12_07585"/>
<protein>
    <submittedName>
        <fullName evidence="1">Phage tail protein</fullName>
    </submittedName>
</protein>
<dbReference type="OrthoDB" id="8759063at2"/>
<dbReference type="EMBL" id="CP038231">
    <property type="protein sequence ID" value="QDH14059.1"/>
    <property type="molecule type" value="Genomic_DNA"/>
</dbReference>
<dbReference type="InterPro" id="IPR008861">
    <property type="entry name" value="GpX-like"/>
</dbReference>
<dbReference type="Pfam" id="PF05489">
    <property type="entry name" value="Phage_tail_X"/>
    <property type="match status" value="1"/>
</dbReference>
<name>A0A4Y6U9C4_9PROT</name>
<reference evidence="1 2" key="1">
    <citation type="submission" date="2019-03" db="EMBL/GenBank/DDBJ databases">
        <title>The complete genome sequence of Swingsia_sp. F3b2 LMG30590(T).</title>
        <authorList>
            <person name="Chua K.-O."/>
            <person name="Chan K.-G."/>
            <person name="See-Too W.-S."/>
        </authorList>
    </citation>
    <scope>NUCLEOTIDE SEQUENCE [LARGE SCALE GENOMIC DNA]</scope>
    <source>
        <strain evidence="1 2">F3b2</strain>
    </source>
</reference>
<dbReference type="Proteomes" id="UP000318709">
    <property type="component" value="Chromosome"/>
</dbReference>
<keyword evidence="2" id="KW-1185">Reference proteome</keyword>
<evidence type="ECO:0000313" key="2">
    <source>
        <dbReference type="Proteomes" id="UP000318709"/>
    </source>
</evidence>
<accession>A0A4Y6U9C4</accession>
<proteinExistence type="predicted"/>
<gene>
    <name evidence="1" type="ORF">E3E12_07585</name>
</gene>